<feature type="transmembrane region" description="Helical" evidence="8">
    <location>
        <begin position="175"/>
        <end position="194"/>
    </location>
</feature>
<evidence type="ECO:0000256" key="2">
    <source>
        <dbReference type="ARBA" id="ARBA00010145"/>
    </source>
</evidence>
<keyword evidence="3" id="KW-0813">Transport</keyword>
<name>A0A2U8GTW9_9RHOO</name>
<proteinExistence type="inferred from homology"/>
<evidence type="ECO:0000256" key="5">
    <source>
        <dbReference type="ARBA" id="ARBA00022692"/>
    </source>
</evidence>
<evidence type="ECO:0000313" key="10">
    <source>
        <dbReference type="Proteomes" id="UP000244930"/>
    </source>
</evidence>
<dbReference type="Gene3D" id="1.20.1530.20">
    <property type="match status" value="2"/>
</dbReference>
<organism evidence="9 10">
    <name type="scientific">Parazoarcus communis</name>
    <dbReference type="NCBI Taxonomy" id="41977"/>
    <lineage>
        <taxon>Bacteria</taxon>
        <taxon>Pseudomonadati</taxon>
        <taxon>Pseudomonadota</taxon>
        <taxon>Betaproteobacteria</taxon>
        <taxon>Rhodocyclales</taxon>
        <taxon>Zoogloeaceae</taxon>
        <taxon>Parazoarcus</taxon>
    </lineage>
</organism>
<dbReference type="Pfam" id="PF03547">
    <property type="entry name" value="Mem_trans"/>
    <property type="match status" value="2"/>
</dbReference>
<evidence type="ECO:0000256" key="1">
    <source>
        <dbReference type="ARBA" id="ARBA00004651"/>
    </source>
</evidence>
<feature type="transmembrane region" description="Helical" evidence="8">
    <location>
        <begin position="239"/>
        <end position="257"/>
    </location>
</feature>
<evidence type="ECO:0000256" key="6">
    <source>
        <dbReference type="ARBA" id="ARBA00022989"/>
    </source>
</evidence>
<dbReference type="GO" id="GO:0055085">
    <property type="term" value="P:transmembrane transport"/>
    <property type="evidence" value="ECO:0007669"/>
    <property type="project" value="InterPro"/>
</dbReference>
<dbReference type="GO" id="GO:0005886">
    <property type="term" value="C:plasma membrane"/>
    <property type="evidence" value="ECO:0007669"/>
    <property type="project" value="UniProtKB-SubCell"/>
</dbReference>
<dbReference type="InterPro" id="IPR038770">
    <property type="entry name" value="Na+/solute_symporter_sf"/>
</dbReference>
<dbReference type="PANTHER" id="PTHR36838">
    <property type="entry name" value="AUXIN EFFLUX CARRIER FAMILY PROTEIN"/>
    <property type="match status" value="1"/>
</dbReference>
<evidence type="ECO:0000256" key="8">
    <source>
        <dbReference type="SAM" id="Phobius"/>
    </source>
</evidence>
<feature type="transmembrane region" description="Helical" evidence="8">
    <location>
        <begin position="6"/>
        <end position="23"/>
    </location>
</feature>
<evidence type="ECO:0000256" key="4">
    <source>
        <dbReference type="ARBA" id="ARBA00022475"/>
    </source>
</evidence>
<comment type="similarity">
    <text evidence="2">Belongs to the auxin efflux carrier (TC 2.A.69) family.</text>
</comment>
<reference evidence="9 10" key="1">
    <citation type="submission" date="2017-06" db="EMBL/GenBank/DDBJ databases">
        <title>Azoarcus.</title>
        <authorList>
            <person name="Woo J.-H."/>
            <person name="Kim H.-S."/>
        </authorList>
    </citation>
    <scope>NUCLEOTIDE SEQUENCE [LARGE SCALE GENOMIC DNA]</scope>
    <source>
        <strain evidence="9 10">TSPY31</strain>
    </source>
</reference>
<feature type="transmembrane region" description="Helical" evidence="8">
    <location>
        <begin position="206"/>
        <end position="227"/>
    </location>
</feature>
<feature type="transmembrane region" description="Helical" evidence="8">
    <location>
        <begin position="152"/>
        <end position="169"/>
    </location>
</feature>
<evidence type="ECO:0000256" key="3">
    <source>
        <dbReference type="ARBA" id="ARBA00022448"/>
    </source>
</evidence>
<evidence type="ECO:0000256" key="7">
    <source>
        <dbReference type="ARBA" id="ARBA00023136"/>
    </source>
</evidence>
<sequence length="291" mass="31498">MLIRIVSILFPLFAITALGYFVGKRLKPDMSHANKLNMDVFVPALVFAALANKEFHISEYMPLLGATLIMVLGAGVLGWVTARIAKVDPRTFVPPQMFNNCGNLGLPLAVLAFGDEALAPAVVMFMVSNLLHFSFGAWLLDHNIRIATVWRVPSVLATMAGLVVAVSGIEVWSPLMLAIKMLGDIAIPLMLFALGVRLNDSRITSVGLGVFAAVVRPVTGMLLAWGVMLLIDLPPREQALLLVFGALPPAVLNYIFAERYHQEPEKVASMVLIGNLFAMLFLPVALALALV</sequence>
<keyword evidence="4" id="KW-1003">Cell membrane</keyword>
<feature type="transmembrane region" description="Helical" evidence="8">
    <location>
        <begin position="63"/>
        <end position="85"/>
    </location>
</feature>
<feature type="transmembrane region" description="Helical" evidence="8">
    <location>
        <begin position="269"/>
        <end position="290"/>
    </location>
</feature>
<dbReference type="KEGG" id="acom:CEW83_18140"/>
<protein>
    <submittedName>
        <fullName evidence="9">Transporter</fullName>
    </submittedName>
</protein>
<evidence type="ECO:0000313" key="9">
    <source>
        <dbReference type="EMBL" id="AWI76908.1"/>
    </source>
</evidence>
<dbReference type="EMBL" id="CP022187">
    <property type="protein sequence ID" value="AWI76908.1"/>
    <property type="molecule type" value="Genomic_DNA"/>
</dbReference>
<keyword evidence="10" id="KW-1185">Reference proteome</keyword>
<comment type="subcellular location">
    <subcellularLocation>
        <location evidence="1">Cell membrane</location>
        <topology evidence="1">Multi-pass membrane protein</topology>
    </subcellularLocation>
</comment>
<keyword evidence="7 8" id="KW-0472">Membrane</keyword>
<keyword evidence="6 8" id="KW-1133">Transmembrane helix</keyword>
<dbReference type="AlphaFoldDB" id="A0A2U8GTW9"/>
<dbReference type="InterPro" id="IPR004776">
    <property type="entry name" value="Mem_transp_PIN-like"/>
</dbReference>
<keyword evidence="5 8" id="KW-0812">Transmembrane</keyword>
<gene>
    <name evidence="9" type="ORF">CEW83_18140</name>
</gene>
<feature type="transmembrane region" description="Helical" evidence="8">
    <location>
        <begin position="120"/>
        <end position="140"/>
    </location>
</feature>
<dbReference type="PANTHER" id="PTHR36838:SF1">
    <property type="entry name" value="SLR1864 PROTEIN"/>
    <property type="match status" value="1"/>
</dbReference>
<dbReference type="RefSeq" id="WP_108950607.1">
    <property type="nucleotide sequence ID" value="NZ_CP022187.1"/>
</dbReference>
<dbReference type="Proteomes" id="UP000244930">
    <property type="component" value="Chromosome"/>
</dbReference>
<accession>A0A2U8GTW9</accession>